<comment type="caution">
    <text evidence="1">The sequence shown here is derived from an EMBL/GenBank/DDBJ whole genome shotgun (WGS) entry which is preliminary data.</text>
</comment>
<dbReference type="Proteomes" id="UP001501257">
    <property type="component" value="Unassembled WGS sequence"/>
</dbReference>
<name>A0ABP9TJ31_9MICC</name>
<proteinExistence type="predicted"/>
<protein>
    <submittedName>
        <fullName evidence="1">Uncharacterized protein</fullName>
    </submittedName>
</protein>
<dbReference type="InterPro" id="IPR029068">
    <property type="entry name" value="Glyas_Bleomycin-R_OHBP_Dase"/>
</dbReference>
<organism evidence="1 2">
    <name type="scientific">Paeniglutamicibacter antarcticus</name>
    <dbReference type="NCBI Taxonomy" id="494023"/>
    <lineage>
        <taxon>Bacteria</taxon>
        <taxon>Bacillati</taxon>
        <taxon>Actinomycetota</taxon>
        <taxon>Actinomycetes</taxon>
        <taxon>Micrococcales</taxon>
        <taxon>Micrococcaceae</taxon>
        <taxon>Paeniglutamicibacter</taxon>
    </lineage>
</organism>
<reference evidence="2" key="1">
    <citation type="journal article" date="2019" name="Int. J. Syst. Evol. Microbiol.">
        <title>The Global Catalogue of Microorganisms (GCM) 10K type strain sequencing project: providing services to taxonomists for standard genome sequencing and annotation.</title>
        <authorList>
            <consortium name="The Broad Institute Genomics Platform"/>
            <consortium name="The Broad Institute Genome Sequencing Center for Infectious Disease"/>
            <person name="Wu L."/>
            <person name="Ma J."/>
        </authorList>
    </citation>
    <scope>NUCLEOTIDE SEQUENCE [LARGE SCALE GENOMIC DNA]</scope>
    <source>
        <strain evidence="2">JCM 18952</strain>
    </source>
</reference>
<dbReference type="EMBL" id="BAABLK010000023">
    <property type="protein sequence ID" value="GAA5226889.1"/>
    <property type="molecule type" value="Genomic_DNA"/>
</dbReference>
<accession>A0ABP9TJ31</accession>
<evidence type="ECO:0000313" key="1">
    <source>
        <dbReference type="EMBL" id="GAA5226889.1"/>
    </source>
</evidence>
<dbReference type="Gene3D" id="3.10.180.10">
    <property type="entry name" value="2,3-Dihydroxybiphenyl 1,2-Dioxygenase, domain 1"/>
    <property type="match status" value="1"/>
</dbReference>
<gene>
    <name evidence="1" type="ORF">GCM10025778_14220</name>
</gene>
<keyword evidence="2" id="KW-1185">Reference proteome</keyword>
<sequence length="62" mass="6388">MNNVGYNADHDERPVESVRFVQLTPPGSAASICIGEGLTDAAPGTSTNLLLVVSVIEAAMTS</sequence>
<evidence type="ECO:0000313" key="2">
    <source>
        <dbReference type="Proteomes" id="UP001501257"/>
    </source>
</evidence>